<dbReference type="RefSeq" id="WP_167985764.1">
    <property type="nucleotide sequence ID" value="NZ_JAATEJ010000025.1"/>
</dbReference>
<comment type="caution">
    <text evidence="2">The sequence shown here is derived from an EMBL/GenBank/DDBJ whole genome shotgun (WGS) entry which is preliminary data.</text>
</comment>
<evidence type="ECO:0000256" key="1">
    <source>
        <dbReference type="SAM" id="MobiDB-lite"/>
    </source>
</evidence>
<evidence type="ECO:0000313" key="2">
    <source>
        <dbReference type="EMBL" id="NJP46920.1"/>
    </source>
</evidence>
<organism evidence="2 3">
    <name type="scientific">Actinacidiphila epipremni</name>
    <dbReference type="NCBI Taxonomy" id="2053013"/>
    <lineage>
        <taxon>Bacteria</taxon>
        <taxon>Bacillati</taxon>
        <taxon>Actinomycetota</taxon>
        <taxon>Actinomycetes</taxon>
        <taxon>Kitasatosporales</taxon>
        <taxon>Streptomycetaceae</taxon>
        <taxon>Actinacidiphila</taxon>
    </lineage>
</organism>
<keyword evidence="3" id="KW-1185">Reference proteome</keyword>
<protein>
    <submittedName>
        <fullName evidence="2">Ribbon-helix-helix protein, CopG family</fullName>
    </submittedName>
</protein>
<feature type="region of interest" description="Disordered" evidence="1">
    <location>
        <begin position="57"/>
        <end position="79"/>
    </location>
</feature>
<accession>A0ABX0ZVB0</accession>
<reference evidence="2 3" key="1">
    <citation type="submission" date="2020-03" db="EMBL/GenBank/DDBJ databases">
        <title>WGS of actinomycetes isolated from Thailand.</title>
        <authorList>
            <person name="Thawai C."/>
        </authorList>
    </citation>
    <scope>NUCLEOTIDE SEQUENCE [LARGE SCALE GENOMIC DNA]</scope>
    <source>
        <strain evidence="2 3">PRB2-1</strain>
    </source>
</reference>
<gene>
    <name evidence="2" type="ORF">HCN08_26450</name>
</gene>
<dbReference type="Proteomes" id="UP000734511">
    <property type="component" value="Unassembled WGS sequence"/>
</dbReference>
<evidence type="ECO:0000313" key="3">
    <source>
        <dbReference type="Proteomes" id="UP000734511"/>
    </source>
</evidence>
<proteinExistence type="predicted"/>
<name>A0ABX0ZVB0_9ACTN</name>
<dbReference type="EMBL" id="JAATEJ010000025">
    <property type="protein sequence ID" value="NJP46920.1"/>
    <property type="molecule type" value="Genomic_DNA"/>
</dbReference>
<sequence length="79" mass="8888">MASRVLSLRIDARLWDRIRDHAAKRGMTAQDYVVATLVRDDFDQRFHAAVEETERFYRGGDDPAAPAPPPYSSPSAGIR</sequence>